<dbReference type="EMBL" id="JBHSBN010000043">
    <property type="protein sequence ID" value="MFC4110492.1"/>
    <property type="molecule type" value="Genomic_DNA"/>
</dbReference>
<evidence type="ECO:0000256" key="1">
    <source>
        <dbReference type="ARBA" id="ARBA00004275"/>
    </source>
</evidence>
<evidence type="ECO:0000256" key="9">
    <source>
        <dbReference type="ARBA" id="ARBA00023140"/>
    </source>
</evidence>
<comment type="catalytic activity">
    <reaction evidence="19">
        <text>(2E)-decenoyl-CoA + NADPH + H(+) = decanoyl-CoA + NADP(+)</text>
        <dbReference type="Rhea" id="RHEA:44960"/>
        <dbReference type="ChEBI" id="CHEBI:15378"/>
        <dbReference type="ChEBI" id="CHEBI:57783"/>
        <dbReference type="ChEBI" id="CHEBI:58349"/>
        <dbReference type="ChEBI" id="CHEBI:61406"/>
        <dbReference type="ChEBI" id="CHEBI:61430"/>
    </reaction>
    <physiologicalReaction direction="left-to-right" evidence="19">
        <dbReference type="Rhea" id="RHEA:44961"/>
    </physiologicalReaction>
</comment>
<evidence type="ECO:0000256" key="8">
    <source>
        <dbReference type="ARBA" id="ARBA00023098"/>
    </source>
</evidence>
<evidence type="ECO:0000256" key="3">
    <source>
        <dbReference type="ARBA" id="ARBA00022516"/>
    </source>
</evidence>
<dbReference type="Pfam" id="PF13561">
    <property type="entry name" value="adh_short_C2"/>
    <property type="match status" value="1"/>
</dbReference>
<evidence type="ECO:0000256" key="12">
    <source>
        <dbReference type="ARBA" id="ARBA00038622"/>
    </source>
</evidence>
<dbReference type="EC" id="1.3.1.38" evidence="13"/>
<evidence type="ECO:0000313" key="21">
    <source>
        <dbReference type="EMBL" id="MFC4110492.1"/>
    </source>
</evidence>
<keyword evidence="6" id="KW-0521">NADP</keyword>
<evidence type="ECO:0000256" key="16">
    <source>
        <dbReference type="ARBA" id="ARBA00048686"/>
    </source>
</evidence>
<reference evidence="22" key="1">
    <citation type="journal article" date="2019" name="Int. J. Syst. Evol. Microbiol.">
        <title>The Global Catalogue of Microorganisms (GCM) 10K type strain sequencing project: providing services to taxonomists for standard genome sequencing and annotation.</title>
        <authorList>
            <consortium name="The Broad Institute Genomics Platform"/>
            <consortium name="The Broad Institute Genome Sequencing Center for Infectious Disease"/>
            <person name="Wu L."/>
            <person name="Ma J."/>
        </authorList>
    </citation>
    <scope>NUCLEOTIDE SEQUENCE [LARGE SCALE GENOMIC DNA]</scope>
    <source>
        <strain evidence="22">2902at01</strain>
    </source>
</reference>
<dbReference type="InterPro" id="IPR002347">
    <property type="entry name" value="SDR_fam"/>
</dbReference>
<name>A0ABV8KX80_9ACTN</name>
<evidence type="ECO:0000256" key="4">
    <source>
        <dbReference type="ARBA" id="ARBA00022553"/>
    </source>
</evidence>
<gene>
    <name evidence="21" type="ORF">ACFOX0_31805</name>
</gene>
<protein>
    <recommendedName>
        <fullName evidence="14">Peroxisomal trans-2-enoyl-CoA reductase</fullName>
        <ecNumber evidence="13">1.3.1.38</ecNumber>
    </recommendedName>
</protein>
<dbReference type="RefSeq" id="WP_377552944.1">
    <property type="nucleotide sequence ID" value="NZ_JBHSBN010000043.1"/>
</dbReference>
<proteinExistence type="predicted"/>
<keyword evidence="22" id="KW-1185">Reference proteome</keyword>
<comment type="catalytic activity">
    <reaction evidence="20">
        <text>(2E)-octenoyl-CoA + NADPH + H(+) = octanoyl-CoA + NADP(+)</text>
        <dbReference type="Rhea" id="RHEA:44952"/>
        <dbReference type="ChEBI" id="CHEBI:15378"/>
        <dbReference type="ChEBI" id="CHEBI:57386"/>
        <dbReference type="ChEBI" id="CHEBI:57783"/>
        <dbReference type="ChEBI" id="CHEBI:58349"/>
        <dbReference type="ChEBI" id="CHEBI:62242"/>
    </reaction>
    <physiologicalReaction direction="left-to-right" evidence="20">
        <dbReference type="Rhea" id="RHEA:44953"/>
    </physiologicalReaction>
</comment>
<keyword evidence="10" id="KW-0275">Fatty acid biosynthesis</keyword>
<evidence type="ECO:0000256" key="7">
    <source>
        <dbReference type="ARBA" id="ARBA00023002"/>
    </source>
</evidence>
<keyword evidence="9" id="KW-0576">Peroxisome</keyword>
<comment type="catalytic activity">
    <reaction evidence="16">
        <text>(2E)-tetradecenoyl-CoA + NADPH + H(+) = tetradecanoyl-CoA + NADP(+)</text>
        <dbReference type="Rhea" id="RHEA:44968"/>
        <dbReference type="ChEBI" id="CHEBI:15378"/>
        <dbReference type="ChEBI" id="CHEBI:57385"/>
        <dbReference type="ChEBI" id="CHEBI:57783"/>
        <dbReference type="ChEBI" id="CHEBI:58349"/>
        <dbReference type="ChEBI" id="CHEBI:61405"/>
    </reaction>
    <physiologicalReaction direction="left-to-right" evidence="16">
        <dbReference type="Rhea" id="RHEA:44969"/>
    </physiologicalReaction>
</comment>
<keyword evidence="5" id="KW-0276">Fatty acid metabolism</keyword>
<comment type="function">
    <text evidence="11">Participates in chain elongation of fatty acids. Catalyzes the reduction of trans-2-enoyl-CoAs of varying chain lengths from 6:1 to 16:1, having maximum activity with 10:1 CoA. Has no 2,4-dienoyl-CoA reductase activity.</text>
</comment>
<comment type="pathway">
    <text evidence="2">Lipid metabolism.</text>
</comment>
<evidence type="ECO:0000313" key="22">
    <source>
        <dbReference type="Proteomes" id="UP001595868"/>
    </source>
</evidence>
<comment type="subcellular location">
    <subcellularLocation>
        <location evidence="1">Peroxisome</location>
    </subcellularLocation>
</comment>
<keyword evidence="7" id="KW-0560">Oxidoreductase</keyword>
<evidence type="ECO:0000256" key="6">
    <source>
        <dbReference type="ARBA" id="ARBA00022857"/>
    </source>
</evidence>
<accession>A0ABV8KX80</accession>
<dbReference type="InterPro" id="IPR036291">
    <property type="entry name" value="NAD(P)-bd_dom_sf"/>
</dbReference>
<comment type="caution">
    <text evidence="21">The sequence shown here is derived from an EMBL/GenBank/DDBJ whole genome shotgun (WGS) entry which is preliminary data.</text>
</comment>
<dbReference type="Proteomes" id="UP001595868">
    <property type="component" value="Unassembled WGS sequence"/>
</dbReference>
<evidence type="ECO:0000256" key="14">
    <source>
        <dbReference type="ARBA" id="ARBA00041063"/>
    </source>
</evidence>
<dbReference type="PRINTS" id="PR00081">
    <property type="entry name" value="GDHRDH"/>
</dbReference>
<comment type="catalytic activity">
    <reaction evidence="15">
        <text>(2E)-dodecenoyl-CoA + NADPH + H(+) = dodecanoyl-CoA + NADP(+)</text>
        <dbReference type="Rhea" id="RHEA:44964"/>
        <dbReference type="ChEBI" id="CHEBI:15378"/>
        <dbReference type="ChEBI" id="CHEBI:57330"/>
        <dbReference type="ChEBI" id="CHEBI:57375"/>
        <dbReference type="ChEBI" id="CHEBI:57783"/>
        <dbReference type="ChEBI" id="CHEBI:58349"/>
    </reaction>
    <physiologicalReaction direction="left-to-right" evidence="15">
        <dbReference type="Rhea" id="RHEA:44965"/>
    </physiologicalReaction>
</comment>
<keyword evidence="8" id="KW-0443">Lipid metabolism</keyword>
<dbReference type="PANTHER" id="PTHR24317">
    <property type="entry name" value="PEROXISOMAL TRANS-2-ENOYL-COA REDUCTASE"/>
    <property type="match status" value="1"/>
</dbReference>
<evidence type="ECO:0000256" key="15">
    <source>
        <dbReference type="ARBA" id="ARBA00047570"/>
    </source>
</evidence>
<dbReference type="PANTHER" id="PTHR24317:SF7">
    <property type="entry name" value="PEROXISOMAL TRANS-2-ENOYL-COA REDUCTASE"/>
    <property type="match status" value="1"/>
</dbReference>
<dbReference type="InterPro" id="IPR052388">
    <property type="entry name" value="Peroxisomal_t2-enoyl-CoA_red"/>
</dbReference>
<dbReference type="SUPFAM" id="SSF51735">
    <property type="entry name" value="NAD(P)-binding Rossmann-fold domains"/>
    <property type="match status" value="1"/>
</dbReference>
<evidence type="ECO:0000256" key="5">
    <source>
        <dbReference type="ARBA" id="ARBA00022832"/>
    </source>
</evidence>
<evidence type="ECO:0000256" key="17">
    <source>
        <dbReference type="ARBA" id="ARBA00049108"/>
    </source>
</evidence>
<keyword evidence="4" id="KW-0597">Phosphoprotein</keyword>
<evidence type="ECO:0000256" key="10">
    <source>
        <dbReference type="ARBA" id="ARBA00023160"/>
    </source>
</evidence>
<evidence type="ECO:0000256" key="19">
    <source>
        <dbReference type="ARBA" id="ARBA00049386"/>
    </source>
</evidence>
<evidence type="ECO:0000256" key="11">
    <source>
        <dbReference type="ARBA" id="ARBA00037124"/>
    </source>
</evidence>
<evidence type="ECO:0000256" key="13">
    <source>
        <dbReference type="ARBA" id="ARBA00038849"/>
    </source>
</evidence>
<comment type="catalytic activity">
    <reaction evidence="17">
        <text>(2E)-hexenoyl-CoA + NADPH + H(+) = hexanoyl-CoA + NADP(+)</text>
        <dbReference type="Rhea" id="RHEA:44956"/>
        <dbReference type="ChEBI" id="CHEBI:15378"/>
        <dbReference type="ChEBI" id="CHEBI:57783"/>
        <dbReference type="ChEBI" id="CHEBI:58349"/>
        <dbReference type="ChEBI" id="CHEBI:62077"/>
        <dbReference type="ChEBI" id="CHEBI:62620"/>
    </reaction>
    <physiologicalReaction direction="left-to-right" evidence="17">
        <dbReference type="Rhea" id="RHEA:44957"/>
    </physiologicalReaction>
</comment>
<organism evidence="21 22">
    <name type="scientific">Micromonospora zhanjiangensis</name>
    <dbReference type="NCBI Taxonomy" id="1522057"/>
    <lineage>
        <taxon>Bacteria</taxon>
        <taxon>Bacillati</taxon>
        <taxon>Actinomycetota</taxon>
        <taxon>Actinomycetes</taxon>
        <taxon>Micromonosporales</taxon>
        <taxon>Micromonosporaceae</taxon>
        <taxon>Micromonospora</taxon>
    </lineage>
</organism>
<keyword evidence="3" id="KW-0444">Lipid biosynthesis</keyword>
<evidence type="ECO:0000256" key="2">
    <source>
        <dbReference type="ARBA" id="ARBA00005189"/>
    </source>
</evidence>
<comment type="subunit">
    <text evidence="12">Interacts with PEX5, probably required to target it into peroxisomes.</text>
</comment>
<sequence length="64" mass="6894">MEYAAHNVRVNSVHPGAAFYTGGIPMKWLASPEEVSYAVVFLASDESSYMTGTELVLDGGQLVE</sequence>
<evidence type="ECO:0000256" key="18">
    <source>
        <dbReference type="ARBA" id="ARBA00049251"/>
    </source>
</evidence>
<evidence type="ECO:0000256" key="20">
    <source>
        <dbReference type="ARBA" id="ARBA00049559"/>
    </source>
</evidence>
<dbReference type="Gene3D" id="3.40.50.720">
    <property type="entry name" value="NAD(P)-binding Rossmann-like Domain"/>
    <property type="match status" value="1"/>
</dbReference>
<comment type="catalytic activity">
    <reaction evidence="18">
        <text>a (2E)-enoyl-CoA + NADPH + H(+) = a 2,3-saturated acyl-CoA + NADP(+)</text>
        <dbReference type="Rhea" id="RHEA:33763"/>
        <dbReference type="ChEBI" id="CHEBI:15378"/>
        <dbReference type="ChEBI" id="CHEBI:57783"/>
        <dbReference type="ChEBI" id="CHEBI:58349"/>
        <dbReference type="ChEBI" id="CHEBI:58856"/>
        <dbReference type="ChEBI" id="CHEBI:65111"/>
        <dbReference type="EC" id="1.3.1.38"/>
    </reaction>
    <physiologicalReaction direction="left-to-right" evidence="18">
        <dbReference type="Rhea" id="RHEA:33764"/>
    </physiologicalReaction>
</comment>